<dbReference type="InterPro" id="IPR050093">
    <property type="entry name" value="ABC_SmlMolc_Importer"/>
</dbReference>
<dbReference type="GO" id="GO:0015408">
    <property type="term" value="F:ABC-type ferric iron transporter activity"/>
    <property type="evidence" value="ECO:0007669"/>
    <property type="project" value="InterPro"/>
</dbReference>
<dbReference type="InterPro" id="IPR017871">
    <property type="entry name" value="ABC_transporter-like_CS"/>
</dbReference>
<keyword evidence="7" id="KW-0406">Ion transport</keyword>
<proteinExistence type="predicted"/>
<evidence type="ECO:0000256" key="4">
    <source>
        <dbReference type="ARBA" id="ARBA00022741"/>
    </source>
</evidence>
<reference evidence="10" key="1">
    <citation type="submission" date="2017-05" db="EMBL/GenBank/DDBJ databases">
        <authorList>
            <person name="Song R."/>
            <person name="Chenine A.L."/>
            <person name="Ruprecht R.M."/>
        </authorList>
    </citation>
    <scope>NUCLEOTIDE SEQUENCE</scope>
    <source>
        <strain evidence="10">Kingella_eburonensis</strain>
    </source>
</reference>
<keyword evidence="6" id="KW-0408">Iron</keyword>
<dbReference type="PROSITE" id="PS00211">
    <property type="entry name" value="ABC_TRANSPORTER_1"/>
    <property type="match status" value="1"/>
</dbReference>
<evidence type="ECO:0000256" key="1">
    <source>
        <dbReference type="ARBA" id="ARBA00022448"/>
    </source>
</evidence>
<evidence type="ECO:0000256" key="8">
    <source>
        <dbReference type="ARBA" id="ARBA00023136"/>
    </source>
</evidence>
<evidence type="ECO:0000256" key="7">
    <source>
        <dbReference type="ARBA" id="ARBA00023065"/>
    </source>
</evidence>
<dbReference type="Gene3D" id="3.40.50.300">
    <property type="entry name" value="P-loop containing nucleotide triphosphate hydrolases"/>
    <property type="match status" value="1"/>
</dbReference>
<evidence type="ECO:0000256" key="6">
    <source>
        <dbReference type="ARBA" id="ARBA00023004"/>
    </source>
</evidence>
<dbReference type="Proteomes" id="UP000215450">
    <property type="component" value="Unassembled WGS sequence"/>
</dbReference>
<organism evidence="11 12">
    <name type="scientific">Kingella negevensis</name>
    <dbReference type="NCBI Taxonomy" id="1522312"/>
    <lineage>
        <taxon>Bacteria</taxon>
        <taxon>Pseudomonadati</taxon>
        <taxon>Pseudomonadota</taxon>
        <taxon>Betaproteobacteria</taxon>
        <taxon>Neisseriales</taxon>
        <taxon>Neisseriaceae</taxon>
        <taxon>Kingella</taxon>
    </lineage>
</organism>
<dbReference type="PROSITE" id="PS50893">
    <property type="entry name" value="ABC_TRANSPORTER_2"/>
    <property type="match status" value="1"/>
</dbReference>
<keyword evidence="4" id="KW-0547">Nucleotide-binding</keyword>
<dbReference type="Pfam" id="PF00005">
    <property type="entry name" value="ABC_tran"/>
    <property type="match status" value="1"/>
</dbReference>
<dbReference type="FunFam" id="3.40.50.300:FF:000425">
    <property type="entry name" value="Probable ABC transporter, ATP-binding subunit"/>
    <property type="match status" value="1"/>
</dbReference>
<dbReference type="GO" id="GO:0016887">
    <property type="term" value="F:ATP hydrolysis activity"/>
    <property type="evidence" value="ECO:0007669"/>
    <property type="project" value="InterPro"/>
</dbReference>
<dbReference type="GO" id="GO:0016020">
    <property type="term" value="C:membrane"/>
    <property type="evidence" value="ECO:0007669"/>
    <property type="project" value="InterPro"/>
</dbReference>
<gene>
    <name evidence="11" type="primary">potA_1</name>
    <name evidence="11" type="ORF">KEBURONENSIS_00108</name>
</gene>
<reference evidence="11" key="2">
    <citation type="submission" date="2017-06" db="EMBL/GenBank/DDBJ databases">
        <authorList>
            <person name="Kim H.J."/>
            <person name="Triplett B.A."/>
        </authorList>
    </citation>
    <scope>NUCLEOTIDE SEQUENCE [LARGE SCALE GENOMIC DNA]</scope>
    <source>
        <strain evidence="11">Kingella_eburonensis</strain>
    </source>
</reference>
<evidence type="ECO:0000313" key="10">
    <source>
        <dbReference type="EMBL" id="SMQ11753.1"/>
    </source>
</evidence>
<evidence type="ECO:0000313" key="12">
    <source>
        <dbReference type="Proteomes" id="UP000215450"/>
    </source>
</evidence>
<dbReference type="GO" id="GO:0015697">
    <property type="term" value="P:quaternary ammonium group transport"/>
    <property type="evidence" value="ECO:0007669"/>
    <property type="project" value="UniProtKB-ARBA"/>
</dbReference>
<name>A0A238T9B9_9NEIS</name>
<evidence type="ECO:0000256" key="5">
    <source>
        <dbReference type="ARBA" id="ARBA00022840"/>
    </source>
</evidence>
<dbReference type="EMBL" id="FXUV01000001">
    <property type="protein sequence ID" value="SMQ11753.1"/>
    <property type="molecule type" value="Genomic_DNA"/>
</dbReference>
<dbReference type="GO" id="GO:0005524">
    <property type="term" value="F:ATP binding"/>
    <property type="evidence" value="ECO:0007669"/>
    <property type="project" value="UniProtKB-KW"/>
</dbReference>
<keyword evidence="2" id="KW-1003">Cell membrane</keyword>
<reference evidence="12" key="3">
    <citation type="submission" date="2017-06" db="EMBL/GenBank/DDBJ databases">
        <authorList>
            <person name="Laurent S."/>
        </authorList>
    </citation>
    <scope>NUCLEOTIDE SEQUENCE [LARGE SCALE GENOMIC DNA]</scope>
</reference>
<keyword evidence="1" id="KW-0813">Transport</keyword>
<keyword evidence="12" id="KW-1185">Reference proteome</keyword>
<dbReference type="SUPFAM" id="SSF52540">
    <property type="entry name" value="P-loop containing nucleoside triphosphate hydrolases"/>
    <property type="match status" value="1"/>
</dbReference>
<evidence type="ECO:0000256" key="3">
    <source>
        <dbReference type="ARBA" id="ARBA00022496"/>
    </source>
</evidence>
<dbReference type="AlphaFoldDB" id="A0A238T9B9"/>
<evidence type="ECO:0000256" key="2">
    <source>
        <dbReference type="ARBA" id="ARBA00022475"/>
    </source>
</evidence>
<keyword evidence="8" id="KW-0472">Membrane</keyword>
<dbReference type="PANTHER" id="PTHR42781:SF4">
    <property type="entry name" value="SPERMIDINE_PUTRESCINE IMPORT ATP-BINDING PROTEIN POTA"/>
    <property type="match status" value="1"/>
</dbReference>
<dbReference type="InterPro" id="IPR027417">
    <property type="entry name" value="P-loop_NTPase"/>
</dbReference>
<dbReference type="CDD" id="cd03259">
    <property type="entry name" value="ABC_Carb_Solutes_like"/>
    <property type="match status" value="1"/>
</dbReference>
<protein>
    <submittedName>
        <fullName evidence="11">Spermidine/putrescine import ATP-binding protein PotA</fullName>
        <ecNumber evidence="11">3.6.3.31</ecNumber>
    </submittedName>
</protein>
<dbReference type="STRING" id="1522312.GCA_900177895_02083"/>
<dbReference type="InterPro" id="IPR015853">
    <property type="entry name" value="ABC_transpr_FbpC"/>
</dbReference>
<keyword evidence="3" id="KW-0410">Iron transport</keyword>
<accession>A0A238T9B9</accession>
<dbReference type="OrthoDB" id="5298774at2"/>
<dbReference type="EMBL" id="FXUV02000001">
    <property type="protein sequence ID" value="SNB51570.1"/>
    <property type="molecule type" value="Genomic_DNA"/>
</dbReference>
<sequence length="309" mass="33555">MLELININKSFNHKTVAQNISFQVPAGSITSVLGASGSGKSTLLNIITGLLPADSGEVRLNGALQNHLQPEKRHIAMMFQDFALLPHLNVWQNAAFGLRMRGASKKITRETVLSLLDEVGLADAAERRIDALSGGEKQRVALARALAGEPKLLLLDEPFSSLDTHLREQLQSLTIELVRRRQIPALLVTHDPAEACALSDKLVLLADGKILQHDTPANVLARPQSMNVAKLLGCLNVNAARYVPPEAIVLVDERGVDCAVLSCFRLPLGWRVTVSHPKYGELSCLVGQAFAGETCRVWVDETRIVAFAA</sequence>
<keyword evidence="11" id="KW-0378">Hydrolase</keyword>
<evidence type="ECO:0000313" key="11">
    <source>
        <dbReference type="EMBL" id="SNB51570.1"/>
    </source>
</evidence>
<dbReference type="RefSeq" id="WP_095061851.1">
    <property type="nucleotide sequence ID" value="NZ_FXUV02000001.1"/>
</dbReference>
<dbReference type="InterPro" id="IPR003439">
    <property type="entry name" value="ABC_transporter-like_ATP-bd"/>
</dbReference>
<dbReference type="PANTHER" id="PTHR42781">
    <property type="entry name" value="SPERMIDINE/PUTRESCINE IMPORT ATP-BINDING PROTEIN POTA"/>
    <property type="match status" value="1"/>
</dbReference>
<dbReference type="SMART" id="SM00382">
    <property type="entry name" value="AAA"/>
    <property type="match status" value="1"/>
</dbReference>
<dbReference type="EC" id="3.6.3.31" evidence="11"/>
<keyword evidence="5 11" id="KW-0067">ATP-binding</keyword>
<evidence type="ECO:0000259" key="9">
    <source>
        <dbReference type="PROSITE" id="PS50893"/>
    </source>
</evidence>
<dbReference type="InterPro" id="IPR003593">
    <property type="entry name" value="AAA+_ATPase"/>
</dbReference>
<feature type="domain" description="ABC transporter" evidence="9">
    <location>
        <begin position="2"/>
        <end position="232"/>
    </location>
</feature>